<evidence type="ECO:0000313" key="3">
    <source>
        <dbReference type="EMBL" id="OBR81280.1"/>
    </source>
</evidence>
<evidence type="ECO:0000256" key="1">
    <source>
        <dbReference type="ARBA" id="ARBA00023054"/>
    </source>
</evidence>
<dbReference type="Pfam" id="PF00261">
    <property type="entry name" value="Tropomyosin"/>
    <property type="match status" value="1"/>
</dbReference>
<dbReference type="AlphaFoldDB" id="A0A1A5ZU22"/>
<feature type="compositionally biased region" description="Basic and acidic residues" evidence="2">
    <location>
        <begin position="75"/>
        <end position="87"/>
    </location>
</feature>
<evidence type="ECO:0000256" key="2">
    <source>
        <dbReference type="SAM" id="MobiDB-lite"/>
    </source>
</evidence>
<dbReference type="InterPro" id="IPR000533">
    <property type="entry name" value="Tropomyosin"/>
</dbReference>
<accession>A0A1A5ZU22</accession>
<feature type="region of interest" description="Disordered" evidence="2">
    <location>
        <begin position="75"/>
        <end position="94"/>
    </location>
</feature>
<keyword evidence="1" id="KW-0175">Coiled coil</keyword>
<dbReference type="EMBL" id="KI894038">
    <property type="protein sequence ID" value="OBR81280.1"/>
    <property type="molecule type" value="Genomic_DNA"/>
</dbReference>
<organism evidence="3">
    <name type="scientific">Kwoniella dejecticola CBS 10117</name>
    <dbReference type="NCBI Taxonomy" id="1296121"/>
    <lineage>
        <taxon>Eukaryota</taxon>
        <taxon>Fungi</taxon>
        <taxon>Dikarya</taxon>
        <taxon>Basidiomycota</taxon>
        <taxon>Agaricomycotina</taxon>
        <taxon>Tremellomycetes</taxon>
        <taxon>Tremellales</taxon>
        <taxon>Cryptococcaceae</taxon>
        <taxon>Kwoniella</taxon>
    </lineage>
</organism>
<proteinExistence type="predicted"/>
<dbReference type="SUPFAM" id="SSF57997">
    <property type="entry name" value="Tropomyosin"/>
    <property type="match status" value="1"/>
</dbReference>
<dbReference type="Gene3D" id="1.20.5.340">
    <property type="match status" value="1"/>
</dbReference>
<protein>
    <submittedName>
        <fullName evidence="3">Actin lateral binding protein</fullName>
    </submittedName>
</protein>
<sequence>MVCDLKRLDKIKERFTILGQKIEAAESRAEAAEAENKKLQQTLLERDQENGSLQHKLSLAEGEVEKYEDQIKELKSASVEGETHKTTGENLARKVQLLEEELDKAEKDLKETTEK</sequence>
<dbReference type="OrthoDB" id="128924at2759"/>
<dbReference type="VEuPathDB" id="FungiDB:I303_08666"/>
<gene>
    <name evidence="3" type="ORF">I303_08666</name>
</gene>
<dbReference type="STRING" id="1296121.A0A1A5ZU22"/>
<reference evidence="3" key="1">
    <citation type="submission" date="2013-07" db="EMBL/GenBank/DDBJ databases">
        <title>The Genome Sequence of Cryptococcus dejecticola CBS10117.</title>
        <authorList>
            <consortium name="The Broad Institute Genome Sequencing Platform"/>
            <person name="Cuomo C."/>
            <person name="Litvintseva A."/>
            <person name="Chen Y."/>
            <person name="Heitman J."/>
            <person name="Sun S."/>
            <person name="Springer D."/>
            <person name="Dromer F."/>
            <person name="Young S.K."/>
            <person name="Zeng Q."/>
            <person name="Gargeya S."/>
            <person name="Fitzgerald M."/>
            <person name="Abouelleil A."/>
            <person name="Alvarado L."/>
            <person name="Berlin A.M."/>
            <person name="Chapman S.B."/>
            <person name="Dewar J."/>
            <person name="Goldberg J."/>
            <person name="Griggs A."/>
            <person name="Gujja S."/>
            <person name="Hansen M."/>
            <person name="Howarth C."/>
            <person name="Imamovic A."/>
            <person name="Larimer J."/>
            <person name="McCowan C."/>
            <person name="Murphy C."/>
            <person name="Pearson M."/>
            <person name="Priest M."/>
            <person name="Roberts A."/>
            <person name="Saif S."/>
            <person name="Shea T."/>
            <person name="Sykes S."/>
            <person name="Wortman J."/>
            <person name="Nusbaum C."/>
            <person name="Birren B."/>
        </authorList>
    </citation>
    <scope>NUCLEOTIDE SEQUENCE [LARGE SCALE GENOMIC DNA]</scope>
    <source>
        <strain evidence="3">CBS 10117</strain>
    </source>
</reference>
<name>A0A1A5ZU22_9TREE</name>